<dbReference type="HOGENOM" id="CLU_066463_0_0_1"/>
<dbReference type="STRING" id="671987.R0IIB9"/>
<feature type="signal peptide" evidence="1">
    <location>
        <begin position="1"/>
        <end position="25"/>
    </location>
</feature>
<evidence type="ECO:0000256" key="1">
    <source>
        <dbReference type="SAM" id="SignalP"/>
    </source>
</evidence>
<dbReference type="eggNOG" id="ENOG502RYDG">
    <property type="taxonomic scope" value="Eukaryota"/>
</dbReference>
<evidence type="ECO:0000313" key="2">
    <source>
        <dbReference type="EMBL" id="EOA84925.1"/>
    </source>
</evidence>
<dbReference type="AlphaFoldDB" id="R0IIB9"/>
<keyword evidence="3" id="KW-1185">Reference proteome</keyword>
<dbReference type="RefSeq" id="XP_008026892.1">
    <property type="nucleotide sequence ID" value="XM_008028701.1"/>
</dbReference>
<feature type="chain" id="PRO_5004353077" evidence="1">
    <location>
        <begin position="26"/>
        <end position="339"/>
    </location>
</feature>
<sequence length="339" mass="37570">MTTRRYPWFLLTLLSLLATVVLSLATSSPFPCTGGSIYFTAHTVDSLLFQSPDVVHDLYVFKCVTTVVFAADTAGETANDTRIRELERGLEDAYRFMSGLSPVVADGTRPVSDMEEPALVENSTTIPIGRYNVSASPLLGLSNVQVVFLRLPDSTYYGQGYSAYHEESLKGLYSADISHITTTDGMATYTVRDLKGLIATILHERRADTIHVLNHLACLSTDQDNEQLEHADRIVSAKMVMDVIKDENIAAAVLAHGCDEVRNLNSNLNTPDYIKKVNAFFEYAKHDPNMCQSLNECGKRLEKLDKASGLYNEGDYMYEFLTCFISKRPTSVSGPPHQT</sequence>
<name>R0IIB9_EXST2</name>
<organism evidence="2 3">
    <name type="scientific">Exserohilum turcicum (strain 28A)</name>
    <name type="common">Northern leaf blight fungus</name>
    <name type="synonym">Setosphaeria turcica</name>
    <dbReference type="NCBI Taxonomy" id="671987"/>
    <lineage>
        <taxon>Eukaryota</taxon>
        <taxon>Fungi</taxon>
        <taxon>Dikarya</taxon>
        <taxon>Ascomycota</taxon>
        <taxon>Pezizomycotina</taxon>
        <taxon>Dothideomycetes</taxon>
        <taxon>Pleosporomycetidae</taxon>
        <taxon>Pleosporales</taxon>
        <taxon>Pleosporineae</taxon>
        <taxon>Pleosporaceae</taxon>
        <taxon>Exserohilum</taxon>
    </lineage>
</organism>
<gene>
    <name evidence="2" type="ORF">SETTUDRAFT_20439</name>
</gene>
<dbReference type="OrthoDB" id="203440at2759"/>
<reference evidence="2 3" key="2">
    <citation type="journal article" date="2013" name="PLoS Genet.">
        <title>Comparative genome structure, secondary metabolite, and effector coding capacity across Cochliobolus pathogens.</title>
        <authorList>
            <person name="Condon B.J."/>
            <person name="Leng Y."/>
            <person name="Wu D."/>
            <person name="Bushley K.E."/>
            <person name="Ohm R.A."/>
            <person name="Otillar R."/>
            <person name="Martin J."/>
            <person name="Schackwitz W."/>
            <person name="Grimwood J."/>
            <person name="MohdZainudin N."/>
            <person name="Xue C."/>
            <person name="Wang R."/>
            <person name="Manning V.A."/>
            <person name="Dhillon B."/>
            <person name="Tu Z.J."/>
            <person name="Steffenson B.J."/>
            <person name="Salamov A."/>
            <person name="Sun H."/>
            <person name="Lowry S."/>
            <person name="LaButti K."/>
            <person name="Han J."/>
            <person name="Copeland A."/>
            <person name="Lindquist E."/>
            <person name="Barry K."/>
            <person name="Schmutz J."/>
            <person name="Baker S.E."/>
            <person name="Ciuffetti L.M."/>
            <person name="Grigoriev I.V."/>
            <person name="Zhong S."/>
            <person name="Turgeon B.G."/>
        </authorList>
    </citation>
    <scope>NUCLEOTIDE SEQUENCE [LARGE SCALE GENOMIC DNA]</scope>
    <source>
        <strain evidence="3">28A</strain>
    </source>
</reference>
<keyword evidence="1" id="KW-0732">Signal</keyword>
<evidence type="ECO:0000313" key="3">
    <source>
        <dbReference type="Proteomes" id="UP000016935"/>
    </source>
</evidence>
<protein>
    <submittedName>
        <fullName evidence="2">Uncharacterized protein</fullName>
    </submittedName>
</protein>
<proteinExistence type="predicted"/>
<dbReference type="Proteomes" id="UP000016935">
    <property type="component" value="Unassembled WGS sequence"/>
</dbReference>
<dbReference type="EMBL" id="KB908703">
    <property type="protein sequence ID" value="EOA84925.1"/>
    <property type="molecule type" value="Genomic_DNA"/>
</dbReference>
<reference evidence="2 3" key="1">
    <citation type="journal article" date="2012" name="PLoS Pathog.">
        <title>Diverse lifestyles and strategies of plant pathogenesis encoded in the genomes of eighteen Dothideomycetes fungi.</title>
        <authorList>
            <person name="Ohm R.A."/>
            <person name="Feau N."/>
            <person name="Henrissat B."/>
            <person name="Schoch C.L."/>
            <person name="Horwitz B.A."/>
            <person name="Barry K.W."/>
            <person name="Condon B.J."/>
            <person name="Copeland A.C."/>
            <person name="Dhillon B."/>
            <person name="Glaser F."/>
            <person name="Hesse C.N."/>
            <person name="Kosti I."/>
            <person name="LaButti K."/>
            <person name="Lindquist E.A."/>
            <person name="Lucas S."/>
            <person name="Salamov A.A."/>
            <person name="Bradshaw R.E."/>
            <person name="Ciuffetti L."/>
            <person name="Hamelin R.C."/>
            <person name="Kema G.H.J."/>
            <person name="Lawrence C."/>
            <person name="Scott J.A."/>
            <person name="Spatafora J.W."/>
            <person name="Turgeon B.G."/>
            <person name="de Wit P.J.G.M."/>
            <person name="Zhong S."/>
            <person name="Goodwin S.B."/>
            <person name="Grigoriev I.V."/>
        </authorList>
    </citation>
    <scope>NUCLEOTIDE SEQUENCE [LARGE SCALE GENOMIC DNA]</scope>
    <source>
        <strain evidence="3">28A</strain>
    </source>
</reference>
<dbReference type="GeneID" id="19402319"/>
<accession>R0IIB9</accession>